<protein>
    <submittedName>
        <fullName evidence="19">Cu+-exporting ATPase</fullName>
    </submittedName>
</protein>
<evidence type="ECO:0000313" key="20">
    <source>
        <dbReference type="Proteomes" id="UP000184171"/>
    </source>
</evidence>
<evidence type="ECO:0000256" key="15">
    <source>
        <dbReference type="ARBA" id="ARBA00023065"/>
    </source>
</evidence>
<dbReference type="GO" id="GO:0016887">
    <property type="term" value="F:ATP hydrolysis activity"/>
    <property type="evidence" value="ECO:0007669"/>
    <property type="project" value="InterPro"/>
</dbReference>
<sequence>MDSSQRTIPVFGMKCQKCVARVSDILSAFPEVDKVAVSLEEGSATLSFKKPDPPDLAPLLTALREAGFQTQAPAQSASMPCSESEKKSNERQRLRFAIRGMSCASCAATIEKRLQQKDGIAQVAVNLAGNSGQVEFDPQILSAEDVYAEVAAAGFTALPADDLQPSDPEADRNLRHLLIATACALPIMLLMFFPLFGTATLFVNALLASVAQFTAGLDFYRSAWTSLKNRSANMDVLVSLGITAAYGYSLLALFGLLGDGATVFFETSAMLIMFIRFGKWLEARAKGRAGAALHKLLQLQADHAVLLDGEQERKVAASDVNLGDLLLVRPGEKIPVDGVVVEGTAAVDEAMISGESVPVSKEPGDEVTGATINCTGRLVVRATRVGQETVLAQIVRLVEEAQGDKAPIQRVADQVSSYFVPAVVLLSLLTFIGWYLLSGSSFLFAFQMAIAVVVIACPCALGLATPTAIMVGSSVGLERGILFKKASVLEQISRLRILLLDKTGTLTSGKFQVDEVCSYDDVGESKVLQLAAALEEGSSHPLAKSVVAEARSRGLRWEGVSQLEEIGGQGVRARQNGATLLCGQQRLLADNDIDCSPAGNDQQRLSDAGKSLVYLAVEQKLVGIIALSDSIKPNATTVVERLQKLDIECVLLTGDRKAAAQSVAAELGISQVEAEVLPEQKLDVVRKYQQQGLLVGMVGDGINDAPALSQANIGIAIGSGSDVAKESGDLILIGGDLFDIERGIRLGRQTLLKIKQNLFWAFFYNLLGIPLAAGLFYPAFGLYLKPEFAGLAMAFSSVSVVVNSLLLRKMKSVLEGIGR</sequence>
<keyword evidence="15" id="KW-0406">Ion transport</keyword>
<dbReference type="GO" id="GO:0005886">
    <property type="term" value="C:plasma membrane"/>
    <property type="evidence" value="ECO:0007669"/>
    <property type="project" value="UniProtKB-SubCell"/>
</dbReference>
<keyword evidence="9" id="KW-0187">Copper transport</keyword>
<dbReference type="InterPro" id="IPR008250">
    <property type="entry name" value="ATPase_P-typ_transduc_dom_A_sf"/>
</dbReference>
<gene>
    <name evidence="19" type="ORF">SAMN02745165_00723</name>
</gene>
<evidence type="ECO:0000256" key="5">
    <source>
        <dbReference type="ARBA" id="ARBA00022692"/>
    </source>
</evidence>
<keyword evidence="4 17" id="KW-1003">Cell membrane</keyword>
<comment type="similarity">
    <text evidence="2 17">Belongs to the cation transport ATPase (P-type) (TC 3.A.3) family. Type IB subfamily.</text>
</comment>
<evidence type="ECO:0000256" key="6">
    <source>
        <dbReference type="ARBA" id="ARBA00022723"/>
    </source>
</evidence>
<keyword evidence="7" id="KW-0677">Repeat</keyword>
<evidence type="ECO:0000313" key="19">
    <source>
        <dbReference type="EMBL" id="SHI73885.1"/>
    </source>
</evidence>
<dbReference type="InterPro" id="IPR059000">
    <property type="entry name" value="ATPase_P-type_domA"/>
</dbReference>
<evidence type="ECO:0000256" key="10">
    <source>
        <dbReference type="ARBA" id="ARBA00022840"/>
    </source>
</evidence>
<dbReference type="GO" id="GO:0055070">
    <property type="term" value="P:copper ion homeostasis"/>
    <property type="evidence" value="ECO:0007669"/>
    <property type="project" value="TreeGrafter"/>
</dbReference>
<dbReference type="InterPro" id="IPR023214">
    <property type="entry name" value="HAD_sf"/>
</dbReference>
<keyword evidence="5 17" id="KW-0812">Transmembrane</keyword>
<evidence type="ECO:0000256" key="3">
    <source>
        <dbReference type="ARBA" id="ARBA00022448"/>
    </source>
</evidence>
<dbReference type="Gene3D" id="3.40.50.1000">
    <property type="entry name" value="HAD superfamily/HAD-like"/>
    <property type="match status" value="1"/>
</dbReference>
<evidence type="ECO:0000256" key="7">
    <source>
        <dbReference type="ARBA" id="ARBA00022737"/>
    </source>
</evidence>
<dbReference type="NCBIfam" id="TIGR01525">
    <property type="entry name" value="ATPase-IB_hvy"/>
    <property type="match status" value="1"/>
</dbReference>
<evidence type="ECO:0000256" key="11">
    <source>
        <dbReference type="ARBA" id="ARBA00022842"/>
    </source>
</evidence>
<dbReference type="CDD" id="cd00371">
    <property type="entry name" value="HMA"/>
    <property type="match status" value="2"/>
</dbReference>
<evidence type="ECO:0000256" key="16">
    <source>
        <dbReference type="ARBA" id="ARBA00023136"/>
    </source>
</evidence>
<dbReference type="InterPro" id="IPR023298">
    <property type="entry name" value="ATPase_P-typ_TM_dom_sf"/>
</dbReference>
<evidence type="ECO:0000259" key="18">
    <source>
        <dbReference type="PROSITE" id="PS50846"/>
    </source>
</evidence>
<keyword evidence="11" id="KW-0460">Magnesium</keyword>
<evidence type="ECO:0000256" key="14">
    <source>
        <dbReference type="ARBA" id="ARBA00023008"/>
    </source>
</evidence>
<dbReference type="AlphaFoldDB" id="A0A1M6DKZ5"/>
<accession>A0A1M6DKZ5</accession>
<feature type="transmembrane region" description="Helical" evidence="17">
    <location>
        <begin position="788"/>
        <end position="807"/>
    </location>
</feature>
<feature type="transmembrane region" description="Helical" evidence="17">
    <location>
        <begin position="758"/>
        <end position="776"/>
    </location>
</feature>
<evidence type="ECO:0000256" key="9">
    <source>
        <dbReference type="ARBA" id="ARBA00022796"/>
    </source>
</evidence>
<keyword evidence="20" id="KW-1185">Reference proteome</keyword>
<dbReference type="SUPFAM" id="SSF56784">
    <property type="entry name" value="HAD-like"/>
    <property type="match status" value="1"/>
</dbReference>
<feature type="transmembrane region" description="Helical" evidence="17">
    <location>
        <begin position="202"/>
        <end position="220"/>
    </location>
</feature>
<dbReference type="GO" id="GO:0043682">
    <property type="term" value="F:P-type divalent copper transporter activity"/>
    <property type="evidence" value="ECO:0007669"/>
    <property type="project" value="TreeGrafter"/>
</dbReference>
<dbReference type="SFLD" id="SFLDF00027">
    <property type="entry name" value="p-type_atpase"/>
    <property type="match status" value="1"/>
</dbReference>
<dbReference type="PROSITE" id="PS50846">
    <property type="entry name" value="HMA_2"/>
    <property type="match status" value="2"/>
</dbReference>
<dbReference type="PROSITE" id="PS01047">
    <property type="entry name" value="HMA_1"/>
    <property type="match status" value="1"/>
</dbReference>
<dbReference type="InterPro" id="IPR044492">
    <property type="entry name" value="P_typ_ATPase_HD_dom"/>
</dbReference>
<dbReference type="InterPro" id="IPR027256">
    <property type="entry name" value="P-typ_ATPase_IB"/>
</dbReference>
<dbReference type="Pfam" id="PF00403">
    <property type="entry name" value="HMA"/>
    <property type="match status" value="2"/>
</dbReference>
<proteinExistence type="inferred from homology"/>
<dbReference type="InterPro" id="IPR017969">
    <property type="entry name" value="Heavy-metal-associated_CS"/>
</dbReference>
<evidence type="ECO:0000256" key="1">
    <source>
        <dbReference type="ARBA" id="ARBA00004651"/>
    </source>
</evidence>
<dbReference type="OrthoDB" id="9759222at2"/>
<keyword evidence="12" id="KW-1278">Translocase</keyword>
<dbReference type="GO" id="GO:0005507">
    <property type="term" value="F:copper ion binding"/>
    <property type="evidence" value="ECO:0007669"/>
    <property type="project" value="InterPro"/>
</dbReference>
<dbReference type="RefSeq" id="WP_072905675.1">
    <property type="nucleotide sequence ID" value="NZ_FQZT01000002.1"/>
</dbReference>
<feature type="transmembrane region" description="Helical" evidence="17">
    <location>
        <begin position="443"/>
        <end position="464"/>
    </location>
</feature>
<dbReference type="InterPro" id="IPR018303">
    <property type="entry name" value="ATPase_P-typ_P_site"/>
</dbReference>
<dbReference type="STRING" id="1122189.SAMN02745165_00723"/>
<evidence type="ECO:0000256" key="17">
    <source>
        <dbReference type="RuleBase" id="RU362081"/>
    </source>
</evidence>
<dbReference type="SUPFAM" id="SSF81653">
    <property type="entry name" value="Calcium ATPase, transduction domain A"/>
    <property type="match status" value="1"/>
</dbReference>
<dbReference type="InterPro" id="IPR006121">
    <property type="entry name" value="HMA_dom"/>
</dbReference>
<evidence type="ECO:0000256" key="13">
    <source>
        <dbReference type="ARBA" id="ARBA00022989"/>
    </source>
</evidence>
<feature type="transmembrane region" description="Helical" evidence="17">
    <location>
        <begin position="260"/>
        <end position="278"/>
    </location>
</feature>
<dbReference type="InterPro" id="IPR036412">
    <property type="entry name" value="HAD-like_sf"/>
</dbReference>
<name>A0A1M6DKZ5_MALRU</name>
<dbReference type="SUPFAM" id="SSF55008">
    <property type="entry name" value="HMA, heavy metal-associated domain"/>
    <property type="match status" value="2"/>
</dbReference>
<reference evidence="19 20" key="1">
    <citation type="submission" date="2016-11" db="EMBL/GenBank/DDBJ databases">
        <authorList>
            <person name="Jaros S."/>
            <person name="Januszkiewicz K."/>
            <person name="Wedrychowicz H."/>
        </authorList>
    </citation>
    <scope>NUCLEOTIDE SEQUENCE [LARGE SCALE GENOMIC DNA]</scope>
    <source>
        <strain evidence="19 20">DSM 5091</strain>
    </source>
</reference>
<dbReference type="SFLD" id="SFLDS00003">
    <property type="entry name" value="Haloacid_Dehalogenase"/>
    <property type="match status" value="1"/>
</dbReference>
<keyword evidence="6 17" id="KW-0479">Metal-binding</keyword>
<dbReference type="Gene3D" id="3.30.70.100">
    <property type="match status" value="2"/>
</dbReference>
<dbReference type="NCBIfam" id="TIGR00003">
    <property type="entry name" value="copper ion binding protein"/>
    <property type="match status" value="1"/>
</dbReference>
<dbReference type="Gene3D" id="3.40.1110.10">
    <property type="entry name" value="Calcium-transporting ATPase, cytoplasmic domain N"/>
    <property type="match status" value="1"/>
</dbReference>
<evidence type="ECO:0000256" key="8">
    <source>
        <dbReference type="ARBA" id="ARBA00022741"/>
    </source>
</evidence>
<dbReference type="Proteomes" id="UP000184171">
    <property type="component" value="Unassembled WGS sequence"/>
</dbReference>
<keyword evidence="3" id="KW-0813">Transport</keyword>
<dbReference type="FunFam" id="2.70.150.10:FF:000020">
    <property type="entry name" value="Copper-exporting P-type ATPase A"/>
    <property type="match status" value="1"/>
</dbReference>
<comment type="subcellular location">
    <subcellularLocation>
        <location evidence="1">Cell membrane</location>
        <topology evidence="1">Multi-pass membrane protein</topology>
    </subcellularLocation>
</comment>
<dbReference type="PANTHER" id="PTHR43520">
    <property type="entry name" value="ATP7, ISOFORM B"/>
    <property type="match status" value="1"/>
</dbReference>
<dbReference type="PROSITE" id="PS00154">
    <property type="entry name" value="ATPASE_E1_E2"/>
    <property type="match status" value="1"/>
</dbReference>
<feature type="transmembrane region" description="Helical" evidence="17">
    <location>
        <begin position="177"/>
        <end position="196"/>
    </location>
</feature>
<dbReference type="InterPro" id="IPR006122">
    <property type="entry name" value="HMA_Cu_ion-bd"/>
</dbReference>
<dbReference type="NCBIfam" id="TIGR01494">
    <property type="entry name" value="ATPase_P-type"/>
    <property type="match status" value="1"/>
</dbReference>
<feature type="transmembrane region" description="Helical" evidence="17">
    <location>
        <begin position="418"/>
        <end position="437"/>
    </location>
</feature>
<dbReference type="NCBIfam" id="TIGR01511">
    <property type="entry name" value="ATPase-IB1_Cu"/>
    <property type="match status" value="1"/>
</dbReference>
<dbReference type="CDD" id="cd02094">
    <property type="entry name" value="P-type_ATPase_Cu-like"/>
    <property type="match status" value="1"/>
</dbReference>
<evidence type="ECO:0000256" key="12">
    <source>
        <dbReference type="ARBA" id="ARBA00022967"/>
    </source>
</evidence>
<dbReference type="InterPro" id="IPR001757">
    <property type="entry name" value="P_typ_ATPase"/>
</dbReference>
<dbReference type="SUPFAM" id="SSF81665">
    <property type="entry name" value="Calcium ATPase, transmembrane domain M"/>
    <property type="match status" value="1"/>
</dbReference>
<dbReference type="PRINTS" id="PR00943">
    <property type="entry name" value="CUATPASE"/>
</dbReference>
<evidence type="ECO:0000256" key="2">
    <source>
        <dbReference type="ARBA" id="ARBA00006024"/>
    </source>
</evidence>
<dbReference type="InterPro" id="IPR023299">
    <property type="entry name" value="ATPase_P-typ_cyto_dom_N"/>
</dbReference>
<keyword evidence="8 17" id="KW-0547">Nucleotide-binding</keyword>
<feature type="transmembrane region" description="Helical" evidence="17">
    <location>
        <begin position="232"/>
        <end position="254"/>
    </location>
</feature>
<dbReference type="Pfam" id="PF00122">
    <property type="entry name" value="E1-E2_ATPase"/>
    <property type="match status" value="1"/>
</dbReference>
<keyword evidence="14" id="KW-0186">Copper</keyword>
<feature type="domain" description="HMA" evidence="18">
    <location>
        <begin position="4"/>
        <end position="71"/>
    </location>
</feature>
<dbReference type="GO" id="GO:0005524">
    <property type="term" value="F:ATP binding"/>
    <property type="evidence" value="ECO:0007669"/>
    <property type="project" value="UniProtKB-UniRule"/>
</dbReference>
<dbReference type="Pfam" id="PF00702">
    <property type="entry name" value="Hydrolase"/>
    <property type="match status" value="1"/>
</dbReference>
<dbReference type="GO" id="GO:0060003">
    <property type="term" value="P:copper ion export"/>
    <property type="evidence" value="ECO:0007669"/>
    <property type="project" value="UniProtKB-ARBA"/>
</dbReference>
<dbReference type="PRINTS" id="PR00119">
    <property type="entry name" value="CATATPASE"/>
</dbReference>
<keyword evidence="10 17" id="KW-0067">ATP-binding</keyword>
<evidence type="ECO:0000256" key="4">
    <source>
        <dbReference type="ARBA" id="ARBA00022475"/>
    </source>
</evidence>
<keyword evidence="13 17" id="KW-1133">Transmembrane helix</keyword>
<organism evidence="19 20">
    <name type="scientific">Malonomonas rubra DSM 5091</name>
    <dbReference type="NCBI Taxonomy" id="1122189"/>
    <lineage>
        <taxon>Bacteria</taxon>
        <taxon>Pseudomonadati</taxon>
        <taxon>Thermodesulfobacteriota</taxon>
        <taxon>Desulfuromonadia</taxon>
        <taxon>Desulfuromonadales</taxon>
        <taxon>Geopsychrobacteraceae</taxon>
        <taxon>Malonomonas</taxon>
    </lineage>
</organism>
<dbReference type="InterPro" id="IPR036163">
    <property type="entry name" value="HMA_dom_sf"/>
</dbReference>
<dbReference type="SFLD" id="SFLDG00002">
    <property type="entry name" value="C1.7:_P-type_atpase_like"/>
    <property type="match status" value="1"/>
</dbReference>
<dbReference type="PANTHER" id="PTHR43520:SF8">
    <property type="entry name" value="P-TYPE CU(+) TRANSPORTER"/>
    <property type="match status" value="1"/>
</dbReference>
<dbReference type="Gene3D" id="2.70.150.10">
    <property type="entry name" value="Calcium-transporting ATPase, cytoplasmic transduction domain A"/>
    <property type="match status" value="1"/>
</dbReference>
<dbReference type="FunFam" id="3.30.70.100:FF:000001">
    <property type="entry name" value="ATPase copper transporting beta"/>
    <property type="match status" value="1"/>
</dbReference>
<dbReference type="EMBL" id="FQZT01000002">
    <property type="protein sequence ID" value="SHI73885.1"/>
    <property type="molecule type" value="Genomic_DNA"/>
</dbReference>
<keyword evidence="16 17" id="KW-0472">Membrane</keyword>
<feature type="domain" description="HMA" evidence="18">
    <location>
        <begin position="92"/>
        <end position="158"/>
    </location>
</feature>